<dbReference type="EMBL" id="MWQN01000001">
    <property type="protein sequence ID" value="OPC80118.1"/>
    <property type="molecule type" value="Genomic_DNA"/>
</dbReference>
<feature type="region of interest" description="Disordered" evidence="1">
    <location>
        <begin position="1"/>
        <end position="126"/>
    </location>
</feature>
<dbReference type="STRING" id="159449.B4N89_03380"/>
<name>A0A1T3NTK4_9ACTN</name>
<feature type="compositionally biased region" description="Basic and acidic residues" evidence="1">
    <location>
        <begin position="104"/>
        <end position="120"/>
    </location>
</feature>
<evidence type="ECO:0000313" key="3">
    <source>
        <dbReference type="EMBL" id="OPC80118.1"/>
    </source>
</evidence>
<evidence type="ECO:0000256" key="1">
    <source>
        <dbReference type="SAM" id="MobiDB-lite"/>
    </source>
</evidence>
<dbReference type="AlphaFoldDB" id="A0A1T3NTK4"/>
<dbReference type="Proteomes" id="UP000190037">
    <property type="component" value="Unassembled WGS sequence"/>
</dbReference>
<sequence>MSDDTWDPDEDSPDTPGDDGVLGPEDTLSTDDLSYDPLDTGIVPPDRWSAAERYGNTPEESRRGESLDQLLAEEEPDIADDDAVSDEWEGGPDPRAGRLVAADEGVHEDTESEAIARDVGIDGGAAGAEEAAMHIIPEEEVP</sequence>
<gene>
    <name evidence="3" type="ORF">B4N89_03380</name>
</gene>
<dbReference type="InterPro" id="IPR043763">
    <property type="entry name" value="DUF5709"/>
</dbReference>
<dbReference type="Pfam" id="PF18970">
    <property type="entry name" value="DUF5709"/>
    <property type="match status" value="1"/>
</dbReference>
<feature type="domain" description="DUF5709" evidence="2">
    <location>
        <begin position="92"/>
        <end position="138"/>
    </location>
</feature>
<evidence type="ECO:0000259" key="2">
    <source>
        <dbReference type="Pfam" id="PF18970"/>
    </source>
</evidence>
<feature type="compositionally biased region" description="Acidic residues" evidence="1">
    <location>
        <begin position="71"/>
        <end position="90"/>
    </location>
</feature>
<evidence type="ECO:0000313" key="4">
    <source>
        <dbReference type="Proteomes" id="UP000190037"/>
    </source>
</evidence>
<comment type="caution">
    <text evidence="3">The sequence shown here is derived from an EMBL/GenBank/DDBJ whole genome shotgun (WGS) entry which is preliminary data.</text>
</comment>
<keyword evidence="4" id="KW-1185">Reference proteome</keyword>
<organism evidence="3 4">
    <name type="scientific">Embleya scabrispora</name>
    <dbReference type="NCBI Taxonomy" id="159449"/>
    <lineage>
        <taxon>Bacteria</taxon>
        <taxon>Bacillati</taxon>
        <taxon>Actinomycetota</taxon>
        <taxon>Actinomycetes</taxon>
        <taxon>Kitasatosporales</taxon>
        <taxon>Streptomycetaceae</taxon>
        <taxon>Embleya</taxon>
    </lineage>
</organism>
<accession>A0A1T3NTK4</accession>
<dbReference type="OrthoDB" id="3212066at2"/>
<protein>
    <recommendedName>
        <fullName evidence="2">DUF5709 domain-containing protein</fullName>
    </recommendedName>
</protein>
<reference evidence="3 4" key="1">
    <citation type="submission" date="2017-03" db="EMBL/GenBank/DDBJ databases">
        <title>Draft genome sequence of Streptomyces scabrisporus NF3, endophyte isolated from Amphipterygium adstringens.</title>
        <authorList>
            <person name="Vazquez M."/>
            <person name="Ceapa C.D."/>
            <person name="Rodriguez Luna D."/>
            <person name="Sanchez Esquivel S."/>
        </authorList>
    </citation>
    <scope>NUCLEOTIDE SEQUENCE [LARGE SCALE GENOMIC DNA]</scope>
    <source>
        <strain evidence="3 4">NF3</strain>
    </source>
</reference>
<feature type="compositionally biased region" description="Acidic residues" evidence="1">
    <location>
        <begin position="1"/>
        <end position="17"/>
    </location>
</feature>
<dbReference type="eggNOG" id="ENOG5033198">
    <property type="taxonomic scope" value="Bacteria"/>
</dbReference>
<dbReference type="RefSeq" id="WP_078974384.1">
    <property type="nucleotide sequence ID" value="NZ_MWQN01000001.1"/>
</dbReference>
<proteinExistence type="predicted"/>